<dbReference type="AlphaFoldDB" id="A0A4U5QAB9"/>
<dbReference type="InterPro" id="IPR040256">
    <property type="entry name" value="At4g02000-like"/>
</dbReference>
<evidence type="ECO:0000313" key="2">
    <source>
        <dbReference type="EMBL" id="TKS05757.1"/>
    </source>
</evidence>
<comment type="caution">
    <text evidence="2">The sequence shown here is derived from an EMBL/GenBank/DDBJ whole genome shotgun (WGS) entry which is preliminary data.</text>
</comment>
<dbReference type="PANTHER" id="PTHR31286">
    <property type="entry name" value="GLYCINE-RICH CELL WALL STRUCTURAL PROTEIN 1.8-LIKE"/>
    <property type="match status" value="1"/>
</dbReference>
<dbReference type="EMBL" id="RCHU01000404">
    <property type="protein sequence ID" value="TKS05757.1"/>
    <property type="molecule type" value="Genomic_DNA"/>
</dbReference>
<feature type="region of interest" description="Disordered" evidence="1">
    <location>
        <begin position="124"/>
        <end position="143"/>
    </location>
</feature>
<evidence type="ECO:0000256" key="1">
    <source>
        <dbReference type="SAM" id="MobiDB-lite"/>
    </source>
</evidence>
<accession>A0A4U5QAB9</accession>
<dbReference type="PANTHER" id="PTHR31286:SF168">
    <property type="entry name" value="DUF4283 DOMAIN-CONTAINING PROTEIN"/>
    <property type="match status" value="1"/>
</dbReference>
<organism evidence="2">
    <name type="scientific">Populus alba</name>
    <name type="common">White poplar</name>
    <dbReference type="NCBI Taxonomy" id="43335"/>
    <lineage>
        <taxon>Eukaryota</taxon>
        <taxon>Viridiplantae</taxon>
        <taxon>Streptophyta</taxon>
        <taxon>Embryophyta</taxon>
        <taxon>Tracheophyta</taxon>
        <taxon>Spermatophyta</taxon>
        <taxon>Magnoliopsida</taxon>
        <taxon>eudicotyledons</taxon>
        <taxon>Gunneridae</taxon>
        <taxon>Pentapetalae</taxon>
        <taxon>rosids</taxon>
        <taxon>fabids</taxon>
        <taxon>Malpighiales</taxon>
        <taxon>Salicaceae</taxon>
        <taxon>Saliceae</taxon>
        <taxon>Populus</taxon>
    </lineage>
</organism>
<protein>
    <recommendedName>
        <fullName evidence="3">Zinc knuckle CX2CX4HX4C domain-containing protein</fullName>
    </recommendedName>
</protein>
<feature type="compositionally biased region" description="Polar residues" evidence="1">
    <location>
        <begin position="183"/>
        <end position="225"/>
    </location>
</feature>
<reference evidence="2" key="1">
    <citation type="submission" date="2018-10" db="EMBL/GenBank/DDBJ databases">
        <title>Population genomic analysis revealed the cold adaptation of white poplar.</title>
        <authorList>
            <person name="Liu Y.-J."/>
        </authorList>
    </citation>
    <scope>NUCLEOTIDE SEQUENCE [LARGE SCALE GENOMIC DNA]</scope>
    <source>
        <strain evidence="2">PAL-ZL1</strain>
    </source>
</reference>
<gene>
    <name evidence="2" type="ORF">D5086_0000129730</name>
</gene>
<name>A0A4U5QAB9_POPAL</name>
<feature type="region of interest" description="Disordered" evidence="1">
    <location>
        <begin position="158"/>
        <end position="225"/>
    </location>
</feature>
<evidence type="ECO:0008006" key="3">
    <source>
        <dbReference type="Google" id="ProtNLM"/>
    </source>
</evidence>
<proteinExistence type="predicted"/>
<sequence>MTRLSYARELIKVDLLADLPASINLVLPNGIPLSQQMVYESLPRFYKQCRVLGHTTSICTKSTSHKRKKCTQEATNHPGCSSPPAEIATVEQQQAYSGRSHGEPSLDPMCVEIAVVMNRRTAASGRKRTKFTEAGPVDPVSPPTGAMPCATPNIVHVTDDPLPNVATNVEPPRRQYLTRSRGVVTTNTGQQARQDRVGSSSTKSSPMADSRLQGNNDDSTASSSL</sequence>